<dbReference type="SUPFAM" id="SSF57701">
    <property type="entry name" value="Zn2/Cys6 DNA-binding domain"/>
    <property type="match status" value="1"/>
</dbReference>
<reference evidence="10" key="1">
    <citation type="journal article" date="2014" name="Microb. Cell Fact.">
        <title>Exploiting Issatchenkia orientalis SD108 for succinic acid production.</title>
        <authorList>
            <person name="Xiao H."/>
            <person name="Shao Z."/>
            <person name="Jiang Y."/>
            <person name="Dole S."/>
            <person name="Zhao H."/>
        </authorList>
    </citation>
    <scope>NUCLEOTIDE SEQUENCE [LARGE SCALE GENOMIC DNA]</scope>
    <source>
        <strain evidence="10">SD108</strain>
    </source>
</reference>
<evidence type="ECO:0000256" key="2">
    <source>
        <dbReference type="ARBA" id="ARBA00022833"/>
    </source>
</evidence>
<evidence type="ECO:0000256" key="3">
    <source>
        <dbReference type="ARBA" id="ARBA00023015"/>
    </source>
</evidence>
<dbReference type="GO" id="GO:0001228">
    <property type="term" value="F:DNA-binding transcription activator activity, RNA polymerase II-specific"/>
    <property type="evidence" value="ECO:0007669"/>
    <property type="project" value="TreeGrafter"/>
</dbReference>
<feature type="compositionally biased region" description="Polar residues" evidence="7">
    <location>
        <begin position="954"/>
        <end position="967"/>
    </location>
</feature>
<dbReference type="PANTHER" id="PTHR31944">
    <property type="entry name" value="HEME-RESPONSIVE ZINC FINGER TRANSCRIPTION FACTOR HAP1"/>
    <property type="match status" value="1"/>
</dbReference>
<evidence type="ECO:0000313" key="9">
    <source>
        <dbReference type="EMBL" id="KGK39290.1"/>
    </source>
</evidence>
<feature type="domain" description="Zn(2)-C6 fungal-type" evidence="8">
    <location>
        <begin position="19"/>
        <end position="50"/>
    </location>
</feature>
<protein>
    <recommendedName>
        <fullName evidence="8">Zn(2)-C6 fungal-type domain-containing protein</fullName>
    </recommendedName>
</protein>
<sequence length="994" mass="114628">MSDSSDYKIKKTRNRVPKSCENCRKKKLKCDRENPCSNCVKSRSAVSCKYATIQSTLPKVNLSNEIIRLKLQVNKLERILKINNIDLSLYENVFPSLSKEDSDESVQEEMISLTEKFDSMLIKENKIMHSGTTSYLAFINNDKYISPLFEISAKKYKKLYEDFQKKQRTKASEYKQEILSGNYLSLLSTSTDEICELHMKSDPASSMQIKLIFEIIEDINKMLPPLDVVNSLIDRFFLYVYPFLPFIDEEIFREEISYVIIPFDDGSCKLGITHLQNASIISLLLIVLRFAFLTENNKEDSDNNKNTLDLLVDFKYVIGSCYVSAAKNLLMSLPSDDNIFRTITLRNIQVLLYLRLYQLYSPEMHEDNRENIFSLAMLIQMCRSFGANRDPSKFPSVFTDSRGNNIWRRIFYKLIALDVDNSYEHGCPLIISDNEFDVRLPSLTDHELSVLRNYAKVKTGSKSPDEIKHLVIEHAINKEVALEYEVSKLTREGLNAFQNFNKPTTKGKMIDIVRKMQNFVDNRIPSFWEMLQDNMELQNLEETFKVPKIRKFEIRFMLQTYLNGFHYLLFLNENKNNGNDSDYNTVNSGSANSDDGYSNSNDNVNETYYSNGPDELSARAAETSLTILKINHDYCHYMTHLDDAENKTKQHQAIKSFSANCDVFLLNRIQTSFIRPFLFLSSSFLKFIGDGHCRISSVIGKFSNTIDATVILKWLNVNIEFETSPGESEFSLLLFQYIKNIFFYNHTLRNDYYASWKISVYIKIFINYFNEYHKEKCQNYLQPQFVSALHKTSPEYSPIKSGDSSNNFAENEGYYSNSANTDELTSNMSEGSKDKDFAFMNEFMDTAVPEEQDINFENASANLDSLIFDNFDKMVDDIMNDSINRNSLIMNDSMFGHKDLRGVSYGKQEINTNSSAGFGHHIKREEDKGKEQFLQAVHSDHGVRNTHQEGSKLFTPQTNLFPRLSSNEAKDTLDPNSGSTFNEMMSQFLSNSSV</sequence>
<dbReference type="Proteomes" id="UP000029867">
    <property type="component" value="Unassembled WGS sequence"/>
</dbReference>
<dbReference type="GO" id="GO:0000978">
    <property type="term" value="F:RNA polymerase II cis-regulatory region sequence-specific DNA binding"/>
    <property type="evidence" value="ECO:0007669"/>
    <property type="project" value="TreeGrafter"/>
</dbReference>
<dbReference type="Pfam" id="PF04082">
    <property type="entry name" value="Fungal_trans"/>
    <property type="match status" value="1"/>
</dbReference>
<feature type="compositionally biased region" description="Low complexity" evidence="7">
    <location>
        <begin position="587"/>
        <end position="603"/>
    </location>
</feature>
<dbReference type="PANTHER" id="PTHR31944:SF131">
    <property type="entry name" value="HEME-RESPONSIVE ZINC FINGER TRANSCRIPTION FACTOR HAP1"/>
    <property type="match status" value="1"/>
</dbReference>
<keyword evidence="1" id="KW-0479">Metal-binding</keyword>
<evidence type="ECO:0000256" key="4">
    <source>
        <dbReference type="ARBA" id="ARBA00023125"/>
    </source>
</evidence>
<dbReference type="AlphaFoldDB" id="A0A099P2Y0"/>
<dbReference type="SMART" id="SM00906">
    <property type="entry name" value="Fungal_trans"/>
    <property type="match status" value="1"/>
</dbReference>
<dbReference type="InterPro" id="IPR001138">
    <property type="entry name" value="Zn2Cys6_DnaBD"/>
</dbReference>
<dbReference type="PROSITE" id="PS00463">
    <property type="entry name" value="ZN2_CY6_FUNGAL_1"/>
    <property type="match status" value="1"/>
</dbReference>
<dbReference type="Gene3D" id="4.10.240.10">
    <property type="entry name" value="Zn(2)-C6 fungal-type DNA-binding domain"/>
    <property type="match status" value="1"/>
</dbReference>
<comment type="caution">
    <text evidence="9">The sequence shown here is derived from an EMBL/GenBank/DDBJ whole genome shotgun (WGS) entry which is preliminary data.</text>
</comment>
<dbReference type="InterPro" id="IPR007219">
    <property type="entry name" value="XnlR_reg_dom"/>
</dbReference>
<name>A0A099P2Y0_PICKU</name>
<dbReference type="VEuPathDB" id="FungiDB:C5L36_0B11700"/>
<dbReference type="HOGENOM" id="CLU_300907_0_0_1"/>
<dbReference type="CDD" id="cd12148">
    <property type="entry name" value="fungal_TF_MHR"/>
    <property type="match status" value="1"/>
</dbReference>
<gene>
    <name evidence="9" type="ORF">JL09_g1599</name>
</gene>
<dbReference type="CDD" id="cd00067">
    <property type="entry name" value="GAL4"/>
    <property type="match status" value="1"/>
</dbReference>
<evidence type="ECO:0000256" key="1">
    <source>
        <dbReference type="ARBA" id="ARBA00022723"/>
    </source>
</evidence>
<feature type="region of interest" description="Disordered" evidence="7">
    <location>
        <begin position="581"/>
        <end position="604"/>
    </location>
</feature>
<keyword evidence="4" id="KW-0238">DNA-binding</keyword>
<proteinExistence type="predicted"/>
<organism evidence="9 10">
    <name type="scientific">Pichia kudriavzevii</name>
    <name type="common">Yeast</name>
    <name type="synonym">Issatchenkia orientalis</name>
    <dbReference type="NCBI Taxonomy" id="4909"/>
    <lineage>
        <taxon>Eukaryota</taxon>
        <taxon>Fungi</taxon>
        <taxon>Dikarya</taxon>
        <taxon>Ascomycota</taxon>
        <taxon>Saccharomycotina</taxon>
        <taxon>Pichiomycetes</taxon>
        <taxon>Pichiales</taxon>
        <taxon>Pichiaceae</taxon>
        <taxon>Pichia</taxon>
    </lineage>
</organism>
<keyword evidence="3" id="KW-0805">Transcription regulation</keyword>
<dbReference type="InterPro" id="IPR036864">
    <property type="entry name" value="Zn2-C6_fun-type_DNA-bd_sf"/>
</dbReference>
<feature type="region of interest" description="Disordered" evidence="7">
    <location>
        <begin position="944"/>
        <end position="994"/>
    </location>
</feature>
<dbReference type="EMBL" id="JQFK01000010">
    <property type="protein sequence ID" value="KGK39290.1"/>
    <property type="molecule type" value="Genomic_DNA"/>
</dbReference>
<evidence type="ECO:0000256" key="5">
    <source>
        <dbReference type="ARBA" id="ARBA00023163"/>
    </source>
</evidence>
<evidence type="ECO:0000259" key="8">
    <source>
        <dbReference type="PROSITE" id="PS50048"/>
    </source>
</evidence>
<dbReference type="GO" id="GO:0005634">
    <property type="term" value="C:nucleus"/>
    <property type="evidence" value="ECO:0007669"/>
    <property type="project" value="TreeGrafter"/>
</dbReference>
<accession>A0A099P2Y0</accession>
<dbReference type="SMART" id="SM00066">
    <property type="entry name" value="GAL4"/>
    <property type="match status" value="1"/>
</dbReference>
<dbReference type="eggNOG" id="ENOG502QW20">
    <property type="taxonomic scope" value="Eukaryota"/>
</dbReference>
<evidence type="ECO:0000313" key="10">
    <source>
        <dbReference type="Proteomes" id="UP000029867"/>
    </source>
</evidence>
<dbReference type="GO" id="GO:0006351">
    <property type="term" value="P:DNA-templated transcription"/>
    <property type="evidence" value="ECO:0007669"/>
    <property type="project" value="InterPro"/>
</dbReference>
<dbReference type="InterPro" id="IPR051430">
    <property type="entry name" value="Fungal_TF_Env_Response"/>
</dbReference>
<dbReference type="GO" id="GO:0008270">
    <property type="term" value="F:zinc ion binding"/>
    <property type="evidence" value="ECO:0007669"/>
    <property type="project" value="InterPro"/>
</dbReference>
<evidence type="ECO:0000256" key="6">
    <source>
        <dbReference type="ARBA" id="ARBA00023242"/>
    </source>
</evidence>
<dbReference type="Pfam" id="PF00172">
    <property type="entry name" value="Zn_clus"/>
    <property type="match status" value="1"/>
</dbReference>
<evidence type="ECO:0000256" key="7">
    <source>
        <dbReference type="SAM" id="MobiDB-lite"/>
    </source>
</evidence>
<keyword evidence="2" id="KW-0862">Zinc</keyword>
<keyword evidence="6" id="KW-0539">Nucleus</keyword>
<dbReference type="PROSITE" id="PS50048">
    <property type="entry name" value="ZN2_CY6_FUNGAL_2"/>
    <property type="match status" value="1"/>
</dbReference>
<feature type="compositionally biased region" description="Polar residues" evidence="7">
    <location>
        <begin position="974"/>
        <end position="994"/>
    </location>
</feature>
<keyword evidence="5" id="KW-0804">Transcription</keyword>